<name>A0A9D2CWB6_9BACE</name>
<dbReference type="Proteomes" id="UP000824023">
    <property type="component" value="Unassembled WGS sequence"/>
</dbReference>
<sequence length="302" mass="34030">MKVQADLPSLQTLQCDSVPVTHELLSVTRLFAVGDMLVAYEDRRDTLFPFWKLPECRYLFSAGVRGNGPEDFLMLDRTFRPTEQGFETLEIETGRIKELALDTVASSLRLVSTRQPNGGQRALNRFLFLEGGRYCCVSDDEAHEYLLLDSTGVIKSFGDYPEGLLPEEEGTPKRFTYNKLTVAAPSGKKFAAFYAYAKLCRIYDSEGHLLKEALGEQPETSAVGEEKKAYYSSYPCATEEAIYILTESDGQPVLEVWNWDAVLTARYLLPRKFSNIAWSPVDGKLYAVYAGDEQDVMMRLSL</sequence>
<accession>A0A9D2CWB6</accession>
<reference evidence="1" key="2">
    <citation type="submission" date="2021-04" db="EMBL/GenBank/DDBJ databases">
        <authorList>
            <person name="Gilroy R."/>
        </authorList>
    </citation>
    <scope>NUCLEOTIDE SEQUENCE</scope>
    <source>
        <strain evidence="1">ChiHjej12B11-24981</strain>
    </source>
</reference>
<evidence type="ECO:0000313" key="2">
    <source>
        <dbReference type="Proteomes" id="UP000824023"/>
    </source>
</evidence>
<dbReference type="AlphaFoldDB" id="A0A9D2CWB6"/>
<comment type="caution">
    <text evidence="1">The sequence shown here is derived from an EMBL/GenBank/DDBJ whole genome shotgun (WGS) entry which is preliminary data.</text>
</comment>
<evidence type="ECO:0000313" key="1">
    <source>
        <dbReference type="EMBL" id="HIZ01221.1"/>
    </source>
</evidence>
<dbReference type="EMBL" id="DXCK01000046">
    <property type="protein sequence ID" value="HIZ01221.1"/>
    <property type="molecule type" value="Genomic_DNA"/>
</dbReference>
<gene>
    <name evidence="1" type="ORF">H9819_03085</name>
</gene>
<reference evidence="1" key="1">
    <citation type="journal article" date="2021" name="PeerJ">
        <title>Extensive microbial diversity within the chicken gut microbiome revealed by metagenomics and culture.</title>
        <authorList>
            <person name="Gilroy R."/>
            <person name="Ravi A."/>
            <person name="Getino M."/>
            <person name="Pursley I."/>
            <person name="Horton D.L."/>
            <person name="Alikhan N.F."/>
            <person name="Baker D."/>
            <person name="Gharbi K."/>
            <person name="Hall N."/>
            <person name="Watson M."/>
            <person name="Adriaenssens E.M."/>
            <person name="Foster-Nyarko E."/>
            <person name="Jarju S."/>
            <person name="Secka A."/>
            <person name="Antonio M."/>
            <person name="Oren A."/>
            <person name="Chaudhuri R.R."/>
            <person name="La Ragione R."/>
            <person name="Hildebrand F."/>
            <person name="Pallen M.J."/>
        </authorList>
    </citation>
    <scope>NUCLEOTIDE SEQUENCE</scope>
    <source>
        <strain evidence="1">ChiHjej12B11-24981</strain>
    </source>
</reference>
<protein>
    <submittedName>
        <fullName evidence="1">TolB-like 6-bladed beta-propeller domain-containing protein</fullName>
    </submittedName>
</protein>
<proteinExistence type="predicted"/>
<organism evidence="1 2">
    <name type="scientific">Candidatus Bacteroides merdipullorum</name>
    <dbReference type="NCBI Taxonomy" id="2838474"/>
    <lineage>
        <taxon>Bacteria</taxon>
        <taxon>Pseudomonadati</taxon>
        <taxon>Bacteroidota</taxon>
        <taxon>Bacteroidia</taxon>
        <taxon>Bacteroidales</taxon>
        <taxon>Bacteroidaceae</taxon>
        <taxon>Bacteroides</taxon>
    </lineage>
</organism>